<dbReference type="STRING" id="578462.A0A0L0SL33"/>
<dbReference type="AlphaFoldDB" id="A0A0L0SL33"/>
<dbReference type="GO" id="GO:0006744">
    <property type="term" value="P:ubiquinone biosynthetic process"/>
    <property type="evidence" value="ECO:0007669"/>
    <property type="project" value="UniProtKB-UniRule"/>
</dbReference>
<proteinExistence type="inferred from homology"/>
<dbReference type="PROSITE" id="PS00943">
    <property type="entry name" value="UBIA"/>
    <property type="match status" value="1"/>
</dbReference>
<dbReference type="InterPro" id="IPR006370">
    <property type="entry name" value="HB_polyprenyltransferase-like"/>
</dbReference>
<feature type="transmembrane region" description="Helical" evidence="10">
    <location>
        <begin position="68"/>
        <end position="90"/>
    </location>
</feature>
<evidence type="ECO:0000256" key="7">
    <source>
        <dbReference type="ARBA" id="ARBA00023136"/>
    </source>
</evidence>
<dbReference type="InterPro" id="IPR030470">
    <property type="entry name" value="UbiA_prenylTrfase_CS"/>
</dbReference>
<dbReference type="UniPathway" id="UPA00232"/>
<dbReference type="Proteomes" id="UP000054350">
    <property type="component" value="Unassembled WGS sequence"/>
</dbReference>
<feature type="transmembrane region" description="Helical" evidence="10">
    <location>
        <begin position="250"/>
        <end position="273"/>
    </location>
</feature>
<dbReference type="OMA" id="LEVQIDW"/>
<dbReference type="EC" id="2.5.1.39" evidence="10"/>
<evidence type="ECO:0000256" key="9">
    <source>
        <dbReference type="ARBA" id="ARBA00058997"/>
    </source>
</evidence>
<keyword evidence="4 10" id="KW-0808">Transferase</keyword>
<keyword evidence="7 10" id="KW-0472">Membrane</keyword>
<evidence type="ECO:0000313" key="12">
    <source>
        <dbReference type="EMBL" id="KNE63090.1"/>
    </source>
</evidence>
<dbReference type="EMBL" id="GG745341">
    <property type="protein sequence ID" value="KNE63090.1"/>
    <property type="molecule type" value="Genomic_DNA"/>
</dbReference>
<comment type="subcellular location">
    <subcellularLocation>
        <location evidence="2 10">Mitochondrion inner membrane</location>
        <topology evidence="2 10">Multi-pass membrane protein</topology>
        <orientation evidence="2 10">Matrix side</orientation>
    </subcellularLocation>
</comment>
<evidence type="ECO:0000256" key="1">
    <source>
        <dbReference type="ARBA" id="ARBA00001946"/>
    </source>
</evidence>
<dbReference type="NCBIfam" id="TIGR01474">
    <property type="entry name" value="ubiA_proteo"/>
    <property type="match status" value="1"/>
</dbReference>
<dbReference type="CDD" id="cd13959">
    <property type="entry name" value="PT_UbiA_COQ2"/>
    <property type="match status" value="1"/>
</dbReference>
<comment type="pathway">
    <text evidence="10">Cofactor biosynthesis; ubiquinone biosynthesis.</text>
</comment>
<dbReference type="Gene3D" id="1.20.120.1780">
    <property type="entry name" value="UbiA prenyltransferase"/>
    <property type="match status" value="1"/>
</dbReference>
<dbReference type="Pfam" id="PF01040">
    <property type="entry name" value="UbiA"/>
    <property type="match status" value="1"/>
</dbReference>
<keyword evidence="10" id="KW-0496">Mitochondrion</keyword>
<dbReference type="PANTHER" id="PTHR11048:SF28">
    <property type="entry name" value="4-HYDROXYBENZOATE POLYPRENYLTRANSFERASE, MITOCHONDRIAL"/>
    <property type="match status" value="1"/>
</dbReference>
<feature type="transmembrane region" description="Helical" evidence="10">
    <location>
        <begin position="168"/>
        <end position="189"/>
    </location>
</feature>
<protein>
    <recommendedName>
        <fullName evidence="10">4-hydroxybenzoate polyprenyltransferase, mitochondrial</fullName>
        <shortName evidence="10">4-HB polyprenyltransferase</shortName>
        <ecNumber evidence="10">2.5.1.39</ecNumber>
    </recommendedName>
    <alternativeName>
        <fullName evidence="10">Para-hydroxybenzoate--polyprenyltransferase</fullName>
        <shortName evidence="10">PHB:PPT</shortName>
        <shortName evidence="10">PHB:polyprenyltransferase</shortName>
    </alternativeName>
</protein>
<dbReference type="InterPro" id="IPR044878">
    <property type="entry name" value="UbiA_sf"/>
</dbReference>
<name>A0A0L0SL33_ALLM3</name>
<dbReference type="HAMAP" id="MF_01635">
    <property type="entry name" value="UbiA"/>
    <property type="match status" value="1"/>
</dbReference>
<feature type="transmembrane region" description="Helical" evidence="10">
    <location>
        <begin position="138"/>
        <end position="156"/>
    </location>
</feature>
<keyword evidence="10" id="KW-0414">Isoprene biosynthesis</keyword>
<dbReference type="GO" id="GO:0008299">
    <property type="term" value="P:isoprenoid biosynthetic process"/>
    <property type="evidence" value="ECO:0007669"/>
    <property type="project" value="UniProtKB-UniRule"/>
</dbReference>
<comment type="cofactor">
    <cofactor evidence="1 10">
        <name>Mg(2+)</name>
        <dbReference type="ChEBI" id="CHEBI:18420"/>
    </cofactor>
</comment>
<evidence type="ECO:0000256" key="6">
    <source>
        <dbReference type="ARBA" id="ARBA00022989"/>
    </source>
</evidence>
<dbReference type="Gene3D" id="1.10.357.140">
    <property type="entry name" value="UbiA prenyltransferase"/>
    <property type="match status" value="1"/>
</dbReference>
<feature type="transmembrane region" description="Helical" evidence="10">
    <location>
        <begin position="110"/>
        <end position="132"/>
    </location>
</feature>
<dbReference type="eggNOG" id="KOG1381">
    <property type="taxonomic scope" value="Eukaryota"/>
</dbReference>
<comment type="catalytic activity">
    <reaction evidence="8 10">
        <text>an all-trans-polyprenyl diphosphate + 4-hydroxybenzoate = a 4-hydroxy-3-(all-trans-polyprenyl)benzoate + diphosphate</text>
        <dbReference type="Rhea" id="RHEA:44504"/>
        <dbReference type="Rhea" id="RHEA-COMP:9514"/>
        <dbReference type="Rhea" id="RHEA-COMP:9564"/>
        <dbReference type="ChEBI" id="CHEBI:17879"/>
        <dbReference type="ChEBI" id="CHEBI:33019"/>
        <dbReference type="ChEBI" id="CHEBI:58914"/>
        <dbReference type="ChEBI" id="CHEBI:78396"/>
        <dbReference type="EC" id="2.5.1.39"/>
    </reaction>
</comment>
<comment type="similarity">
    <text evidence="3 10">Belongs to the UbiA prenyltransferase family.</text>
</comment>
<dbReference type="VEuPathDB" id="FungiDB:AMAG_08257"/>
<dbReference type="InterPro" id="IPR000537">
    <property type="entry name" value="UbiA_prenyltransferase"/>
</dbReference>
<organism evidence="12 13">
    <name type="scientific">Allomyces macrogynus (strain ATCC 38327)</name>
    <name type="common">Allomyces javanicus var. macrogynus</name>
    <dbReference type="NCBI Taxonomy" id="578462"/>
    <lineage>
        <taxon>Eukaryota</taxon>
        <taxon>Fungi</taxon>
        <taxon>Fungi incertae sedis</taxon>
        <taxon>Blastocladiomycota</taxon>
        <taxon>Blastocladiomycetes</taxon>
        <taxon>Blastocladiales</taxon>
        <taxon>Blastocladiaceae</taxon>
        <taxon>Allomyces</taxon>
    </lineage>
</organism>
<keyword evidence="10" id="KW-0831">Ubiquinone biosynthesis</keyword>
<evidence type="ECO:0000313" key="13">
    <source>
        <dbReference type="Proteomes" id="UP000054350"/>
    </source>
</evidence>
<gene>
    <name evidence="12" type="ORF">AMAG_08257</name>
</gene>
<dbReference type="FunFam" id="1.10.357.140:FF:000003">
    <property type="entry name" value="4-hydroxybenzoate polyprenyltransferase, mitochondrial"/>
    <property type="match status" value="1"/>
</dbReference>
<dbReference type="GO" id="GO:0008412">
    <property type="term" value="F:4-hydroxybenzoate polyprenyltransferase activity"/>
    <property type="evidence" value="ECO:0007669"/>
    <property type="project" value="UniProtKB-EC"/>
</dbReference>
<feature type="region of interest" description="Disordered" evidence="11">
    <location>
        <begin position="317"/>
        <end position="352"/>
    </location>
</feature>
<evidence type="ECO:0000256" key="4">
    <source>
        <dbReference type="ARBA" id="ARBA00022679"/>
    </source>
</evidence>
<dbReference type="OrthoDB" id="18170at2759"/>
<dbReference type="GO" id="GO:0005743">
    <property type="term" value="C:mitochondrial inner membrane"/>
    <property type="evidence" value="ECO:0007669"/>
    <property type="project" value="UniProtKB-SubCell"/>
</dbReference>
<evidence type="ECO:0000256" key="8">
    <source>
        <dbReference type="ARBA" id="ARBA00052313"/>
    </source>
</evidence>
<evidence type="ECO:0000256" key="2">
    <source>
        <dbReference type="ARBA" id="ARBA00004292"/>
    </source>
</evidence>
<evidence type="ECO:0000256" key="3">
    <source>
        <dbReference type="ARBA" id="ARBA00005985"/>
    </source>
</evidence>
<evidence type="ECO:0000256" key="11">
    <source>
        <dbReference type="SAM" id="MobiDB-lite"/>
    </source>
</evidence>
<reference evidence="12 13" key="1">
    <citation type="submission" date="2009-11" db="EMBL/GenBank/DDBJ databases">
        <title>Annotation of Allomyces macrogynus ATCC 38327.</title>
        <authorList>
            <consortium name="The Broad Institute Genome Sequencing Platform"/>
            <person name="Russ C."/>
            <person name="Cuomo C."/>
            <person name="Burger G."/>
            <person name="Gray M.W."/>
            <person name="Holland P.W.H."/>
            <person name="King N."/>
            <person name="Lang F.B.F."/>
            <person name="Roger A.J."/>
            <person name="Ruiz-Trillo I."/>
            <person name="Young S.K."/>
            <person name="Zeng Q."/>
            <person name="Gargeya S."/>
            <person name="Fitzgerald M."/>
            <person name="Haas B."/>
            <person name="Abouelleil A."/>
            <person name="Alvarado L."/>
            <person name="Arachchi H.M."/>
            <person name="Berlin A."/>
            <person name="Chapman S.B."/>
            <person name="Gearin G."/>
            <person name="Goldberg J."/>
            <person name="Griggs A."/>
            <person name="Gujja S."/>
            <person name="Hansen M."/>
            <person name="Heiman D."/>
            <person name="Howarth C."/>
            <person name="Larimer J."/>
            <person name="Lui A."/>
            <person name="MacDonald P.J.P."/>
            <person name="McCowen C."/>
            <person name="Montmayeur A."/>
            <person name="Murphy C."/>
            <person name="Neiman D."/>
            <person name="Pearson M."/>
            <person name="Priest M."/>
            <person name="Roberts A."/>
            <person name="Saif S."/>
            <person name="Shea T."/>
            <person name="Sisk P."/>
            <person name="Stolte C."/>
            <person name="Sykes S."/>
            <person name="Wortman J."/>
            <person name="Nusbaum C."/>
            <person name="Birren B."/>
        </authorList>
    </citation>
    <scope>NUCLEOTIDE SEQUENCE [LARGE SCALE GENOMIC DNA]</scope>
    <source>
        <strain evidence="12 13">ATCC 38327</strain>
    </source>
</reference>
<keyword evidence="5 10" id="KW-0812">Transmembrane</keyword>
<dbReference type="FunFam" id="1.20.120.1780:FF:000001">
    <property type="entry name" value="4-hydroxybenzoate octaprenyltransferase"/>
    <property type="match status" value="1"/>
</dbReference>
<sequence>MSLARGAPATSLAARLRASLAHVRQRTRPYEQLARIDKPAGTYLLYLPCTWSILMAASSTAIPASPVLTAKMLALFGTGAFIMRGAGCTINDLWDRDFDRQVERTKDRPLASGAVSVPQAVAFLAVQCSAGLAVLTQLNWTSIGLGASSLAFVVSYPLMKRITYYPQLVLGLTFNWGALLGFTAMTNTLPLDQALPLYGGGIAWTLVYDTLYAHQDKRDDIQVGVKSTALAFADRTKPILTGLALTSGGLFAMSGAAAGLGVPYAMGVTAATANMLYLTWTANLDDPASCGRAFRLSSWGGVFLGMGLSIEYARRLSEEQTKRQQEPPAVPVAATERAGDGEPDAVPNPRTP</sequence>
<reference evidence="13" key="2">
    <citation type="submission" date="2009-11" db="EMBL/GenBank/DDBJ databases">
        <title>The Genome Sequence of Allomyces macrogynus strain ATCC 38327.</title>
        <authorList>
            <consortium name="The Broad Institute Genome Sequencing Platform"/>
            <person name="Russ C."/>
            <person name="Cuomo C."/>
            <person name="Shea T."/>
            <person name="Young S.K."/>
            <person name="Zeng Q."/>
            <person name="Koehrsen M."/>
            <person name="Haas B."/>
            <person name="Borodovsky M."/>
            <person name="Guigo R."/>
            <person name="Alvarado L."/>
            <person name="Berlin A."/>
            <person name="Borenstein D."/>
            <person name="Chen Z."/>
            <person name="Engels R."/>
            <person name="Freedman E."/>
            <person name="Gellesch M."/>
            <person name="Goldberg J."/>
            <person name="Griggs A."/>
            <person name="Gujja S."/>
            <person name="Heiman D."/>
            <person name="Hepburn T."/>
            <person name="Howarth C."/>
            <person name="Jen D."/>
            <person name="Larson L."/>
            <person name="Lewis B."/>
            <person name="Mehta T."/>
            <person name="Park D."/>
            <person name="Pearson M."/>
            <person name="Roberts A."/>
            <person name="Saif S."/>
            <person name="Shenoy N."/>
            <person name="Sisk P."/>
            <person name="Stolte C."/>
            <person name="Sykes S."/>
            <person name="Walk T."/>
            <person name="White J."/>
            <person name="Yandava C."/>
            <person name="Burger G."/>
            <person name="Gray M.W."/>
            <person name="Holland P.W.H."/>
            <person name="King N."/>
            <person name="Lang F.B.F."/>
            <person name="Roger A.J."/>
            <person name="Ruiz-Trillo I."/>
            <person name="Lander E."/>
            <person name="Nusbaum C."/>
        </authorList>
    </citation>
    <scope>NUCLEOTIDE SEQUENCE [LARGE SCALE GENOMIC DNA]</scope>
    <source>
        <strain evidence="13">ATCC 38327</strain>
    </source>
</reference>
<feature type="transmembrane region" description="Helical" evidence="10">
    <location>
        <begin position="43"/>
        <end position="62"/>
    </location>
</feature>
<keyword evidence="10" id="KW-0999">Mitochondrion inner membrane</keyword>
<keyword evidence="13" id="KW-1185">Reference proteome</keyword>
<keyword evidence="6 10" id="KW-1133">Transmembrane helix</keyword>
<evidence type="ECO:0000256" key="10">
    <source>
        <dbReference type="HAMAP-Rule" id="MF_03189"/>
    </source>
</evidence>
<dbReference type="InterPro" id="IPR039653">
    <property type="entry name" value="Prenyltransferase"/>
</dbReference>
<accession>A0A0L0SL33</accession>
<dbReference type="PANTHER" id="PTHR11048">
    <property type="entry name" value="PRENYLTRANSFERASES"/>
    <property type="match status" value="1"/>
</dbReference>
<comment type="function">
    <text evidence="9 10">Catalyzes the prenylation of para-hydroxybenzoate (PHB) with an all-trans polyprenyl group. Mediates the second step in the final reaction sequence of coenzyme Q (CoQ) biosynthesis, which is the condensation of the polyisoprenoid side chain with PHB, generating the first membrane-bound Q intermediate.</text>
</comment>
<evidence type="ECO:0000256" key="5">
    <source>
        <dbReference type="ARBA" id="ARBA00022692"/>
    </source>
</evidence>